<evidence type="ECO:0000256" key="4">
    <source>
        <dbReference type="PROSITE-ProRule" id="PRU00023"/>
    </source>
</evidence>
<dbReference type="InterPro" id="IPR002893">
    <property type="entry name" value="Znf_MYND"/>
</dbReference>
<dbReference type="InterPro" id="IPR002110">
    <property type="entry name" value="Ankyrin_rpt"/>
</dbReference>
<dbReference type="InterPro" id="IPR036770">
    <property type="entry name" value="Ankyrin_rpt-contain_sf"/>
</dbReference>
<dbReference type="GO" id="GO:0008270">
    <property type="term" value="F:zinc ion binding"/>
    <property type="evidence" value="ECO:0007669"/>
    <property type="project" value="UniProtKB-KW"/>
</dbReference>
<dbReference type="STRING" id="34475.A0A4Y9XYS3"/>
<dbReference type="Proteomes" id="UP000298390">
    <property type="component" value="Unassembled WGS sequence"/>
</dbReference>
<dbReference type="Pfam" id="PF01753">
    <property type="entry name" value="zf-MYND"/>
    <property type="match status" value="1"/>
</dbReference>
<keyword evidence="1" id="KW-0479">Metal-binding</keyword>
<dbReference type="AlphaFoldDB" id="A0A4Y9XYS3"/>
<dbReference type="PROSITE" id="PS50865">
    <property type="entry name" value="ZF_MYND_2"/>
    <property type="match status" value="1"/>
</dbReference>
<proteinExistence type="predicted"/>
<feature type="repeat" description="ANK" evidence="4">
    <location>
        <begin position="158"/>
        <end position="190"/>
    </location>
</feature>
<evidence type="ECO:0000256" key="1">
    <source>
        <dbReference type="ARBA" id="ARBA00022723"/>
    </source>
</evidence>
<sequence>MDRLDDPEALLAGTSNASTSIHSYGVEDMDCKKLPFRERAYPGATVPGLLPMSEDASPIEKRWAILSAMPKTHLPVCLPQALLDDLRLRINPDFYSERSLVFGRDALHARTFPMRHFILSHYVIQAGDAYAMVDESWADQNDTGDLEWSLPKLISPESGSTYLHFAVRLFDVPFVYECIRLGADVNFGDAEGRTPLYCAMEELCTFINMAARFELLGETPYDNPELFASKIARLRYIVKLLVEQHANMQLVPTSNVVLACMLPEDMRGGLLAVIAWICLDLELLELFALHGFPLSPLSTLDTVITPPFLEQSDPGKAYPEKVSLCRELVLCEAEAEGQAPTYVSFRSHTPGVPSGQIWPDTGKKKSWELLIMAIEYNDTQSEEKADPAFRAAALISEYLPLPGVDWGSKVWGKEVASFWNRIVDDYIALGTDTRSKSNIGRAAKLDPFFLPLWKRCEATGCTKIDRPGLTMKRCRGCQRIFYCGPMCQKAHWKEHKPACQRGDHPLQLLRSQTIYKTILKEVIEPAEERLLHDAIDSENSKSDGADSESSNLKSDDADSDN</sequence>
<reference evidence="8 9" key="1">
    <citation type="submission" date="2019-01" db="EMBL/GenBank/DDBJ databases">
        <title>Genome sequencing of the rare red list fungi Fomitopsis rosea.</title>
        <authorList>
            <person name="Buettner E."/>
            <person name="Kellner H."/>
        </authorList>
    </citation>
    <scope>NUCLEOTIDE SEQUENCE [LARGE SCALE GENOMIC DNA]</scope>
    <source>
        <strain evidence="8 9">DSM 105464</strain>
    </source>
</reference>
<dbReference type="PROSITE" id="PS01360">
    <property type="entry name" value="ZF_MYND_1"/>
    <property type="match status" value="1"/>
</dbReference>
<dbReference type="EMBL" id="SEKV01000603">
    <property type="protein sequence ID" value="TFY55306.1"/>
    <property type="molecule type" value="Genomic_DNA"/>
</dbReference>
<protein>
    <recommendedName>
        <fullName evidence="7">MYND-type domain-containing protein</fullName>
    </recommendedName>
</protein>
<keyword evidence="4" id="KW-0040">ANK repeat</keyword>
<evidence type="ECO:0000313" key="8">
    <source>
        <dbReference type="EMBL" id="TFY55306.1"/>
    </source>
</evidence>
<evidence type="ECO:0000256" key="2">
    <source>
        <dbReference type="ARBA" id="ARBA00022771"/>
    </source>
</evidence>
<comment type="caution">
    <text evidence="8">The sequence shown here is derived from an EMBL/GenBank/DDBJ whole genome shotgun (WGS) entry which is preliminary data.</text>
</comment>
<accession>A0A4Y9XYS3</accession>
<gene>
    <name evidence="8" type="ORF">EVJ58_g8325</name>
</gene>
<dbReference type="Gene3D" id="1.25.40.20">
    <property type="entry name" value="Ankyrin repeat-containing domain"/>
    <property type="match status" value="1"/>
</dbReference>
<dbReference type="SUPFAM" id="SSF48403">
    <property type="entry name" value="Ankyrin repeat"/>
    <property type="match status" value="1"/>
</dbReference>
<evidence type="ECO:0000259" key="7">
    <source>
        <dbReference type="PROSITE" id="PS50865"/>
    </source>
</evidence>
<feature type="region of interest" description="Disordered" evidence="6">
    <location>
        <begin position="530"/>
        <end position="561"/>
    </location>
</feature>
<evidence type="ECO:0000313" key="9">
    <source>
        <dbReference type="Proteomes" id="UP000298390"/>
    </source>
</evidence>
<keyword evidence="2 5" id="KW-0863">Zinc-finger</keyword>
<evidence type="ECO:0000256" key="5">
    <source>
        <dbReference type="PROSITE-ProRule" id="PRU00134"/>
    </source>
</evidence>
<feature type="domain" description="MYND-type" evidence="7">
    <location>
        <begin position="456"/>
        <end position="499"/>
    </location>
</feature>
<dbReference type="PROSITE" id="PS50088">
    <property type="entry name" value="ANK_REPEAT"/>
    <property type="match status" value="1"/>
</dbReference>
<name>A0A4Y9XYS3_9APHY</name>
<dbReference type="Gene3D" id="6.10.140.2220">
    <property type="match status" value="1"/>
</dbReference>
<keyword evidence="3" id="KW-0862">Zinc</keyword>
<dbReference type="SUPFAM" id="SSF144232">
    <property type="entry name" value="HIT/MYND zinc finger-like"/>
    <property type="match status" value="1"/>
</dbReference>
<feature type="compositionally biased region" description="Basic and acidic residues" evidence="6">
    <location>
        <begin position="530"/>
        <end position="544"/>
    </location>
</feature>
<evidence type="ECO:0000256" key="3">
    <source>
        <dbReference type="ARBA" id="ARBA00022833"/>
    </source>
</evidence>
<organism evidence="8 9">
    <name type="scientific">Rhodofomes roseus</name>
    <dbReference type="NCBI Taxonomy" id="34475"/>
    <lineage>
        <taxon>Eukaryota</taxon>
        <taxon>Fungi</taxon>
        <taxon>Dikarya</taxon>
        <taxon>Basidiomycota</taxon>
        <taxon>Agaricomycotina</taxon>
        <taxon>Agaricomycetes</taxon>
        <taxon>Polyporales</taxon>
        <taxon>Rhodofomes</taxon>
    </lineage>
</organism>
<evidence type="ECO:0000256" key="6">
    <source>
        <dbReference type="SAM" id="MobiDB-lite"/>
    </source>
</evidence>